<dbReference type="PROSITE" id="PS00670">
    <property type="entry name" value="D_2_HYDROXYACID_DH_2"/>
    <property type="match status" value="1"/>
</dbReference>
<evidence type="ECO:0000313" key="7">
    <source>
        <dbReference type="Proteomes" id="UP000285060"/>
    </source>
</evidence>
<evidence type="ECO:0000256" key="2">
    <source>
        <dbReference type="ARBA" id="ARBA00023002"/>
    </source>
</evidence>
<comment type="similarity">
    <text evidence="1">Belongs to the D-isomer specific 2-hydroxyacid dehydrogenase family.</text>
</comment>
<dbReference type="Pfam" id="PF02826">
    <property type="entry name" value="2-Hacid_dh_C"/>
    <property type="match status" value="1"/>
</dbReference>
<evidence type="ECO:0000256" key="3">
    <source>
        <dbReference type="ARBA" id="ARBA00023027"/>
    </source>
</evidence>
<keyword evidence="3" id="KW-0520">NAD</keyword>
<keyword evidence="2" id="KW-0560">Oxidoreductase</keyword>
<dbReference type="SUPFAM" id="SSF52283">
    <property type="entry name" value="Formate/glycerate dehydrogenase catalytic domain-like"/>
    <property type="match status" value="1"/>
</dbReference>
<evidence type="ECO:0000259" key="5">
    <source>
        <dbReference type="Pfam" id="PF02826"/>
    </source>
</evidence>
<dbReference type="PANTHER" id="PTHR43026">
    <property type="entry name" value="2-HYDROXYACID DEHYDROGENASE HOMOLOG 1-RELATED"/>
    <property type="match status" value="1"/>
</dbReference>
<dbReference type="Pfam" id="PF00389">
    <property type="entry name" value="2-Hacid_dh"/>
    <property type="match status" value="1"/>
</dbReference>
<dbReference type="VEuPathDB" id="FungiDB:H310_02180"/>
<dbReference type="Gene3D" id="3.40.50.720">
    <property type="entry name" value="NAD(P)-binding Rossmann-like Domain"/>
    <property type="match status" value="2"/>
</dbReference>
<dbReference type="Proteomes" id="UP000285060">
    <property type="component" value="Unassembled WGS sequence"/>
</dbReference>
<dbReference type="InterPro" id="IPR006139">
    <property type="entry name" value="D-isomer_2_OHA_DH_cat_dom"/>
</dbReference>
<dbReference type="GO" id="GO:0051287">
    <property type="term" value="F:NAD binding"/>
    <property type="evidence" value="ECO:0007669"/>
    <property type="project" value="InterPro"/>
</dbReference>
<dbReference type="InterPro" id="IPR036291">
    <property type="entry name" value="NAD(P)-bd_dom_sf"/>
</dbReference>
<dbReference type="InterPro" id="IPR006140">
    <property type="entry name" value="D-isomer_DH_NAD-bd"/>
</dbReference>
<accession>A0A418AJF8</accession>
<feature type="domain" description="D-isomer specific 2-hydroxyacid dehydrogenase NAD-binding" evidence="5">
    <location>
        <begin position="48"/>
        <end position="236"/>
    </location>
</feature>
<evidence type="ECO:0000256" key="1">
    <source>
        <dbReference type="ARBA" id="ARBA00005854"/>
    </source>
</evidence>
<dbReference type="VEuPathDB" id="FungiDB:H310_02179"/>
<evidence type="ECO:0000313" key="6">
    <source>
        <dbReference type="EMBL" id="RHY23830.1"/>
    </source>
</evidence>
<organism evidence="6 7">
    <name type="scientific">Aphanomyces invadans</name>
    <dbReference type="NCBI Taxonomy" id="157072"/>
    <lineage>
        <taxon>Eukaryota</taxon>
        <taxon>Sar</taxon>
        <taxon>Stramenopiles</taxon>
        <taxon>Oomycota</taxon>
        <taxon>Saprolegniomycetes</taxon>
        <taxon>Saprolegniales</taxon>
        <taxon>Verrucalvaceae</taxon>
        <taxon>Aphanomyces</taxon>
    </lineage>
</organism>
<reference evidence="6 7" key="1">
    <citation type="submission" date="2018-08" db="EMBL/GenBank/DDBJ databases">
        <title>Aphanomyces genome sequencing and annotation.</title>
        <authorList>
            <person name="Minardi D."/>
            <person name="Oidtmann B."/>
            <person name="Van Der Giezen M."/>
            <person name="Studholme D.J."/>
        </authorList>
    </citation>
    <scope>NUCLEOTIDE SEQUENCE [LARGE SCALE GENOMIC DNA]</scope>
    <source>
        <strain evidence="6 7">NJM0002</strain>
    </source>
</reference>
<sequence>LVSLKVKALLLRCAGFDMVDLAAAKEVGLPVLRVPAYSPYAVAEHAAGLMMTLNRKYHRAYNRTREFNFNLQGLLGFDLHGKTVGVIGTGKIGVLFGKICLGFGCNVIAYDVYENDEAKALGMKYVSLDQLLETSDIISLHCPLFPTTKYMINEYTIRQMKKGAGVMLINTSRGGLLNTTAILQGLKSGQIGSLALDVFEGENDIFYEDHSGEILADEQFTKLMTFPNVLITGHQAYFTKEALDNIAKTTFDNVDAVATNGPFVNETGCCSYMKRGADQSRSAPVLPPPIRNGFPVESPLHAALNKMLHEDENRGPKRPTLPDKPCPFAPNDEPSASNIHPENPQLFAYTNALLHRVTGRYLPASVVGDGATQVAEIAHIQTDYELVQAVQSIQEISKQFHQVAQLVLAHRKELGKVLLKLETTYLSVFEKVLEASLRFYYKYRQEHAAERHHHRKSTLTLNTRVEELEETIRVLTHHVEAKEILLKSHRVQIRDLEYQQDEFRELKMYRLDYEKREAQLRKREEDLWVRRRHNHAFFLMEMLVRVVVARKNKTNWTRRIGMMKEQYQKQLDAVRKENEELLEYDRRDMPDMSSMNSATLAKTPTTAVATTQTEVDDDGLWDIQVLSLCTLR</sequence>
<protein>
    <recommendedName>
        <fullName evidence="8">D-lactate dehydrogenase</fullName>
    </recommendedName>
</protein>
<dbReference type="GO" id="GO:0016616">
    <property type="term" value="F:oxidoreductase activity, acting on the CH-OH group of donors, NAD or NADP as acceptor"/>
    <property type="evidence" value="ECO:0007669"/>
    <property type="project" value="InterPro"/>
</dbReference>
<dbReference type="CDD" id="cd12183">
    <property type="entry name" value="LDH_like_2"/>
    <property type="match status" value="1"/>
</dbReference>
<evidence type="ECO:0000259" key="4">
    <source>
        <dbReference type="Pfam" id="PF00389"/>
    </source>
</evidence>
<feature type="non-terminal residue" evidence="6">
    <location>
        <position position="1"/>
    </location>
</feature>
<keyword evidence="7" id="KW-1185">Reference proteome</keyword>
<evidence type="ECO:0008006" key="8">
    <source>
        <dbReference type="Google" id="ProtNLM"/>
    </source>
</evidence>
<comment type="caution">
    <text evidence="6">The sequence shown here is derived from an EMBL/GenBank/DDBJ whole genome shotgun (WGS) entry which is preliminary data.</text>
</comment>
<dbReference type="InterPro" id="IPR029752">
    <property type="entry name" value="D-isomer_DH_CS1"/>
</dbReference>
<dbReference type="PANTHER" id="PTHR43026:SF1">
    <property type="entry name" value="2-HYDROXYACID DEHYDROGENASE HOMOLOG 1-RELATED"/>
    <property type="match status" value="1"/>
</dbReference>
<feature type="domain" description="D-isomer specific 2-hydroxyacid dehydrogenase catalytic" evidence="4">
    <location>
        <begin position="5"/>
        <end position="263"/>
    </location>
</feature>
<proteinExistence type="inferred from homology"/>
<dbReference type="SUPFAM" id="SSF51735">
    <property type="entry name" value="NAD(P)-binding Rossmann-fold domains"/>
    <property type="match status" value="1"/>
</dbReference>
<dbReference type="AlphaFoldDB" id="A0A418AJF8"/>
<dbReference type="EMBL" id="QUSY01001735">
    <property type="protein sequence ID" value="RHY23830.1"/>
    <property type="molecule type" value="Genomic_DNA"/>
</dbReference>
<dbReference type="PROSITE" id="PS00065">
    <property type="entry name" value="D_2_HYDROXYACID_DH_1"/>
    <property type="match status" value="1"/>
</dbReference>
<name>A0A418AJF8_9STRA</name>
<dbReference type="InterPro" id="IPR029753">
    <property type="entry name" value="D-isomer_DH_CS"/>
</dbReference>
<dbReference type="InterPro" id="IPR058205">
    <property type="entry name" value="D-LDH-like"/>
</dbReference>
<gene>
    <name evidence="6" type="ORF">DYB32_009056</name>
</gene>